<organism evidence="2">
    <name type="scientific">Trichuris suis</name>
    <name type="common">pig whipworm</name>
    <dbReference type="NCBI Taxonomy" id="68888"/>
    <lineage>
        <taxon>Eukaryota</taxon>
        <taxon>Metazoa</taxon>
        <taxon>Ecdysozoa</taxon>
        <taxon>Nematoda</taxon>
        <taxon>Enoplea</taxon>
        <taxon>Dorylaimia</taxon>
        <taxon>Trichinellida</taxon>
        <taxon>Trichuridae</taxon>
        <taxon>Trichuris</taxon>
    </lineage>
</organism>
<dbReference type="Proteomes" id="UP000030764">
    <property type="component" value="Unassembled WGS sequence"/>
</dbReference>
<gene>
    <name evidence="1" type="ORF">M513_06188</name>
    <name evidence="2" type="ORF">M514_06188</name>
</gene>
<evidence type="ECO:0000313" key="3">
    <source>
        <dbReference type="Proteomes" id="UP000030764"/>
    </source>
</evidence>
<proteinExistence type="predicted"/>
<sequence>MFDKHRDRPFPGSCFSVPANALRSSAIDLFSGRAPSNVQFFRFHADKEDVEECDSKRMLFEKYP</sequence>
<protein>
    <submittedName>
        <fullName evidence="2">Uncharacterized protein</fullName>
    </submittedName>
</protein>
<evidence type="ECO:0000313" key="1">
    <source>
        <dbReference type="EMBL" id="KFD52878.1"/>
    </source>
</evidence>
<name>A0A085NFG7_9BILA</name>
<reference evidence="2 3" key="1">
    <citation type="journal article" date="2014" name="Nat. Genet.">
        <title>Genome and transcriptome of the porcine whipworm Trichuris suis.</title>
        <authorList>
            <person name="Jex A.R."/>
            <person name="Nejsum P."/>
            <person name="Schwarz E.M."/>
            <person name="Hu L."/>
            <person name="Young N.D."/>
            <person name="Hall R.S."/>
            <person name="Korhonen P.K."/>
            <person name="Liao S."/>
            <person name="Thamsborg S."/>
            <person name="Xia J."/>
            <person name="Xu P."/>
            <person name="Wang S."/>
            <person name="Scheerlinck J.P."/>
            <person name="Hofmann A."/>
            <person name="Sternberg P.W."/>
            <person name="Wang J."/>
            <person name="Gasser R.B."/>
        </authorList>
    </citation>
    <scope>NUCLEOTIDE SEQUENCE [LARGE SCALE GENOMIC DNA]</scope>
    <source>
        <strain evidence="2">DCEP-RM93F</strain>
        <strain evidence="1">DCEP-RM93M</strain>
    </source>
</reference>
<keyword evidence="3" id="KW-1185">Reference proteome</keyword>
<dbReference type="Proteomes" id="UP000030758">
    <property type="component" value="Unassembled WGS sequence"/>
</dbReference>
<evidence type="ECO:0000313" key="2">
    <source>
        <dbReference type="EMBL" id="KFD68213.1"/>
    </source>
</evidence>
<dbReference type="EMBL" id="KL367507">
    <property type="protein sequence ID" value="KFD68213.1"/>
    <property type="molecule type" value="Genomic_DNA"/>
</dbReference>
<dbReference type="AlphaFoldDB" id="A0A085NFG7"/>
<dbReference type="EMBL" id="KL363222">
    <property type="protein sequence ID" value="KFD52878.1"/>
    <property type="molecule type" value="Genomic_DNA"/>
</dbReference>
<accession>A0A085NFG7</accession>